<proteinExistence type="predicted"/>
<accession>A0A6V7UEM1</accession>
<evidence type="ECO:0000313" key="2">
    <source>
        <dbReference type="EMBL" id="CAD2152903.1"/>
    </source>
</evidence>
<sequence length="977" mass="111310">MNDLVLCLGVGFTDNKVSYAHLIRLDDPMCVLTRRCKSEDEFIIGKWYKENGQTRSYKNVANFVPTNLIRQIEKNGSGKTTIELVLPVFFVPDLSGMDVFGHTPSLKNPNSLGIPICPFFGTDVNEFISSVKWSYGFCSYSDQLYSLKINLSYAVGVLPEWTPQNVGIIKPWNYEEYPFVSIFCSPSRDEGIVVEQVACPWDVKSFYCCMLLNKSAEMVVSIVPEKRKALFGECRVYWKFKLNCYDCPVTIAIDCPQIVNVSSDKRLQLRKVRSDLFELTLRNVDFTSSKSTTSHYVLSWLGILMDPFLIIKEKFDPKKDDKMPLKLQIRPTWHLAKWSVAWTVVDIVKENKSNSNDLVRYESNGYVSDNRDDLSSPSTYLLHLPSNERKKTVAVLMTVRAVLFDAVFLFYNPKTGQFTQRSYAKFHKSLSFEFNFGEWFELEYMDIPQNKTQIIILAYSKVDKFVTTRVRDGLCAQFSTKQDRFLNVWHTVFPCLEKNCYYEDMGWWPWLCRKCFPGLSDVVDTKTNGSMTENNNSNGEGIRVSAGEKFIHYILQFQKDKSKPSELEEFARRMRDSFVFSFDDLKYFLNNKKDLKNNDCDVSTQSSSPVIIMNDTKEQDKKQDNQISVKPQQRQVVGYGASVYKQGPSEMVMAVLMAVRQNGDSVFLFFDKEQGKFSHRVYSDPPNKISGSPEIGKWYKLEHRHCTSNLALGQKISICSLAAIGNPVETRIKNGILAQFNTKDKFISVWHDNIEKWHNYKASPDGPWWPKLCSMCYPSSFVEHDRRFPRIPSLIHHIPPPIPHIIPSIPPPVIAPPQRSNSQPWTDKLDGLIYTESEECDSDASISIGRKVAAGLSQLDNSPLIAYSPPLDQQRKTSAPRTRPPPISVTGKLFCRVNNKSSDNIDTSTNSLNLTKNPSKVDMFAELVKEERQEMSNGNIETITMGSVLCDGGFGSARMRRFVSGSVTSSNTSPSLN</sequence>
<comment type="caution">
    <text evidence="2">The sequence shown here is derived from an EMBL/GenBank/DDBJ whole genome shotgun (WGS) entry which is preliminary data.</text>
</comment>
<reference evidence="2 3" key="1">
    <citation type="submission" date="2020-08" db="EMBL/GenBank/DDBJ databases">
        <authorList>
            <person name="Koutsovoulos G."/>
            <person name="Danchin GJ E."/>
        </authorList>
    </citation>
    <scope>NUCLEOTIDE SEQUENCE [LARGE SCALE GENOMIC DNA]</scope>
</reference>
<dbReference type="Proteomes" id="UP000580250">
    <property type="component" value="Unassembled WGS sequence"/>
</dbReference>
<protein>
    <submittedName>
        <fullName evidence="2">Uncharacterized protein</fullName>
    </submittedName>
</protein>
<dbReference type="AlphaFoldDB" id="A0A6V7UEM1"/>
<dbReference type="OrthoDB" id="5895104at2759"/>
<gene>
    <name evidence="2" type="ORF">MENT_LOCUS10914</name>
</gene>
<evidence type="ECO:0000313" key="3">
    <source>
        <dbReference type="Proteomes" id="UP000580250"/>
    </source>
</evidence>
<feature type="region of interest" description="Disordered" evidence="1">
    <location>
        <begin position="866"/>
        <end position="889"/>
    </location>
</feature>
<evidence type="ECO:0000256" key="1">
    <source>
        <dbReference type="SAM" id="MobiDB-lite"/>
    </source>
</evidence>
<dbReference type="EMBL" id="CAJEWN010000052">
    <property type="protein sequence ID" value="CAD2152903.1"/>
    <property type="molecule type" value="Genomic_DNA"/>
</dbReference>
<name>A0A6V7UEM1_MELEN</name>
<organism evidence="2 3">
    <name type="scientific">Meloidogyne enterolobii</name>
    <name type="common">Root-knot nematode worm</name>
    <name type="synonym">Meloidogyne mayaguensis</name>
    <dbReference type="NCBI Taxonomy" id="390850"/>
    <lineage>
        <taxon>Eukaryota</taxon>
        <taxon>Metazoa</taxon>
        <taxon>Ecdysozoa</taxon>
        <taxon>Nematoda</taxon>
        <taxon>Chromadorea</taxon>
        <taxon>Rhabditida</taxon>
        <taxon>Tylenchina</taxon>
        <taxon>Tylenchomorpha</taxon>
        <taxon>Tylenchoidea</taxon>
        <taxon>Meloidogynidae</taxon>
        <taxon>Meloidogyninae</taxon>
        <taxon>Meloidogyne</taxon>
    </lineage>
</organism>